<gene>
    <name evidence="1" type="ORF">Y013_26245</name>
</gene>
<name>V9XLM1_9NOCA</name>
<dbReference type="Proteomes" id="UP000018781">
    <property type="component" value="Plasmid unnamed"/>
</dbReference>
<evidence type="ECO:0000313" key="1">
    <source>
        <dbReference type="EMBL" id="AHD24316.1"/>
    </source>
</evidence>
<geneLocation type="plasmid" evidence="2">
    <name>1</name>
</geneLocation>
<evidence type="ECO:0000313" key="2">
    <source>
        <dbReference type="Proteomes" id="UP000018781"/>
    </source>
</evidence>
<reference evidence="1 2" key="1">
    <citation type="journal article" date="2014" name="Genome Announc.">
        <title>Complete Genome of Rhodococcus pyridinivorans SB3094, a Methyl-Ethyl-Ketone-Degrading Bacterium Used for Bioaugmentation.</title>
        <authorList>
            <person name="Dueholm M.S."/>
            <person name="Albertsen M."/>
            <person name="D'Imperio S."/>
            <person name="Tale V.P."/>
            <person name="Lewis D."/>
            <person name="Nielsen P.H."/>
            <person name="Nielsen J.L."/>
        </authorList>
    </citation>
    <scope>NUCLEOTIDE SEQUENCE [LARGE SCALE GENOMIC DNA]</scope>
    <source>
        <strain evidence="2">SB3094</strain>
        <plasmid evidence="2">1</plasmid>
    </source>
</reference>
<protein>
    <submittedName>
        <fullName evidence="1">Uncharacterized protein</fullName>
    </submittedName>
</protein>
<accession>V9XLM1</accession>
<dbReference type="EMBL" id="CP006997">
    <property type="protein sequence ID" value="AHD24316.1"/>
    <property type="molecule type" value="Genomic_DNA"/>
</dbReference>
<dbReference type="HOGENOM" id="CLU_1383225_0_0_11"/>
<dbReference type="AlphaFoldDB" id="V9XLM1"/>
<dbReference type="KEGG" id="rpy:Y013_26245"/>
<keyword evidence="1" id="KW-0614">Plasmid</keyword>
<organism evidence="1 2">
    <name type="scientific">Rhodococcus pyridinivorans SB3094</name>
    <dbReference type="NCBI Taxonomy" id="1435356"/>
    <lineage>
        <taxon>Bacteria</taxon>
        <taxon>Bacillati</taxon>
        <taxon>Actinomycetota</taxon>
        <taxon>Actinomycetes</taxon>
        <taxon>Mycobacteriales</taxon>
        <taxon>Nocardiaceae</taxon>
        <taxon>Rhodococcus</taxon>
    </lineage>
</organism>
<proteinExistence type="predicted"/>
<sequence>MGLGVETRRSLSFVAVELLSAGEFYAELERLEDTAAALELVGRQLRPTGEGGEGGCYITAGGGVCVLGMSRAHLQERLCGDAVALESGLPAVGVGSDPLAQRQPVPAAVPGRGSSAGACGNRQRQCGARAGRLGFEQVLDGCLGRVVLVLSSFDCSDVRYRGSNDRFPFLVSERLGEGEVDITDLGRHAGGRRKLNG</sequence>